<name>A0ACC1WYF9_MELAZ</name>
<reference evidence="1 2" key="1">
    <citation type="journal article" date="2023" name="Science">
        <title>Complex scaffold remodeling in plant triterpene biosynthesis.</title>
        <authorList>
            <person name="De La Pena R."/>
            <person name="Hodgson H."/>
            <person name="Liu J.C."/>
            <person name="Stephenson M.J."/>
            <person name="Martin A.C."/>
            <person name="Owen C."/>
            <person name="Harkess A."/>
            <person name="Leebens-Mack J."/>
            <person name="Jimenez L.E."/>
            <person name="Osbourn A."/>
            <person name="Sattely E.S."/>
        </authorList>
    </citation>
    <scope>NUCLEOTIDE SEQUENCE [LARGE SCALE GENOMIC DNA]</scope>
    <source>
        <strain evidence="2">cv. JPN11</strain>
        <tissue evidence="1">Leaf</tissue>
    </source>
</reference>
<comment type="caution">
    <text evidence="1">The sequence shown here is derived from an EMBL/GenBank/DDBJ whole genome shotgun (WGS) entry which is preliminary data.</text>
</comment>
<evidence type="ECO:0000313" key="2">
    <source>
        <dbReference type="Proteomes" id="UP001164539"/>
    </source>
</evidence>
<protein>
    <submittedName>
        <fullName evidence="1">FBD-associated F-box protein</fullName>
    </submittedName>
</protein>
<keyword evidence="2" id="KW-1185">Reference proteome</keyword>
<accession>A0ACC1WYF9</accession>
<sequence length="472" mass="55003">MSESQPAKKRIKRQHDQHHLITANLPDDILEIIFSFLPIKEALRTGLLSPRFRNCWIRSRKLHFDKDFARGRSQENFITIVDKIFNVHAAPTILSLRLYFNPTGVVSIVEEWIKKCVEKGVEELDLNFVEGPNPFVIYSSYLNTNSLKILKLCHCKVFVPPKLCYLNTLVLKKVHVRPVLMKTFLENCLLLESLDISKCHTMAHMKIYAENLNKFKELRVGDCGPYTVVIDIDAPTLRLFHYSGQPVFVKFMHKLMLNDVIVNFFSFSYMRKENPVNLNDLSNVTVFSATAAFLEILVSKKGNKEFHEKPPGIRLMQLKEFQLIMEGAHFCNVYDIASFLKSCPRLEKVFIDLNEFSFACGYYWESHQKEILDKEVPGAAFECVKVVKITGFKFQKHEVELVKYVVQKARFLKNLVLVTPRNSRLNDYAEELQHYYKMFCCWKASIIGQITVFDYFEDTSSVHPQHSRLTWF</sequence>
<dbReference type="EMBL" id="CM051406">
    <property type="protein sequence ID" value="KAJ4703373.1"/>
    <property type="molecule type" value="Genomic_DNA"/>
</dbReference>
<evidence type="ECO:0000313" key="1">
    <source>
        <dbReference type="EMBL" id="KAJ4703373.1"/>
    </source>
</evidence>
<organism evidence="1 2">
    <name type="scientific">Melia azedarach</name>
    <name type="common">Chinaberry tree</name>
    <dbReference type="NCBI Taxonomy" id="155640"/>
    <lineage>
        <taxon>Eukaryota</taxon>
        <taxon>Viridiplantae</taxon>
        <taxon>Streptophyta</taxon>
        <taxon>Embryophyta</taxon>
        <taxon>Tracheophyta</taxon>
        <taxon>Spermatophyta</taxon>
        <taxon>Magnoliopsida</taxon>
        <taxon>eudicotyledons</taxon>
        <taxon>Gunneridae</taxon>
        <taxon>Pentapetalae</taxon>
        <taxon>rosids</taxon>
        <taxon>malvids</taxon>
        <taxon>Sapindales</taxon>
        <taxon>Meliaceae</taxon>
        <taxon>Melia</taxon>
    </lineage>
</organism>
<dbReference type="Proteomes" id="UP001164539">
    <property type="component" value="Chromosome 13"/>
</dbReference>
<proteinExistence type="predicted"/>
<gene>
    <name evidence="1" type="ORF">OWV82_023290</name>
</gene>